<dbReference type="Proteomes" id="UP001501166">
    <property type="component" value="Unassembled WGS sequence"/>
</dbReference>
<gene>
    <name evidence="2" type="ORF">GCM10008932_11800</name>
</gene>
<dbReference type="InterPro" id="IPR025659">
    <property type="entry name" value="Tubby-like_C"/>
</dbReference>
<dbReference type="InterPro" id="IPR038595">
    <property type="entry name" value="LOR_sf"/>
</dbReference>
<dbReference type="Pfam" id="PF04525">
    <property type="entry name" value="LOR"/>
    <property type="match status" value="1"/>
</dbReference>
<evidence type="ECO:0000313" key="3">
    <source>
        <dbReference type="Proteomes" id="UP001501166"/>
    </source>
</evidence>
<evidence type="ECO:0000256" key="1">
    <source>
        <dbReference type="ARBA" id="ARBA00005437"/>
    </source>
</evidence>
<comment type="caution">
    <text evidence="2">The sequence shown here is derived from an EMBL/GenBank/DDBJ whole genome shotgun (WGS) entry which is preliminary data.</text>
</comment>
<dbReference type="RefSeq" id="WP_343754706.1">
    <property type="nucleotide sequence ID" value="NZ_BAAACW010000068.1"/>
</dbReference>
<reference evidence="3" key="1">
    <citation type="journal article" date="2019" name="Int. J. Syst. Evol. Microbiol.">
        <title>The Global Catalogue of Microorganisms (GCM) 10K type strain sequencing project: providing services to taxonomists for standard genome sequencing and annotation.</title>
        <authorList>
            <consortium name="The Broad Institute Genomics Platform"/>
            <consortium name="The Broad Institute Genome Sequencing Center for Infectious Disease"/>
            <person name="Wu L."/>
            <person name="Ma J."/>
        </authorList>
    </citation>
    <scope>NUCLEOTIDE SEQUENCE [LARGE SCALE GENOMIC DNA]</scope>
    <source>
        <strain evidence="3">JCM 12662</strain>
    </source>
</reference>
<dbReference type="InterPro" id="IPR007612">
    <property type="entry name" value="LOR"/>
</dbReference>
<name>A0ABP3H4W5_9LACT</name>
<protein>
    <submittedName>
        <fullName evidence="2">LURP-one-related/scramblase family protein</fullName>
    </submittedName>
</protein>
<sequence>MKRLFIKQQVFSFRDRFFVKDETEADVYYVEGEVLTLGKKLRVYDKADQEVLYIEQKLWRFLPEFDLYAKDNHVATVKKEFTFLKNNYQILGKNWFIDGSVTAHEYVIRDNESKVIADISKKWFSWGDSYEIIIYNDEQVDVLLGIVIAIDCVISQARAGNSSS</sequence>
<accession>A0ABP3H4W5</accession>
<organism evidence="2 3">
    <name type="scientific">Alkalibacterium iburiense</name>
    <dbReference type="NCBI Taxonomy" id="290589"/>
    <lineage>
        <taxon>Bacteria</taxon>
        <taxon>Bacillati</taxon>
        <taxon>Bacillota</taxon>
        <taxon>Bacilli</taxon>
        <taxon>Lactobacillales</taxon>
        <taxon>Carnobacteriaceae</taxon>
        <taxon>Alkalibacterium</taxon>
    </lineage>
</organism>
<proteinExistence type="inferred from homology"/>
<evidence type="ECO:0000313" key="2">
    <source>
        <dbReference type="EMBL" id="GAA0360800.1"/>
    </source>
</evidence>
<comment type="similarity">
    <text evidence="1">Belongs to the LOR family.</text>
</comment>
<dbReference type="SUPFAM" id="SSF54518">
    <property type="entry name" value="Tubby C-terminal domain-like"/>
    <property type="match status" value="1"/>
</dbReference>
<keyword evidence="3" id="KW-1185">Reference proteome</keyword>
<dbReference type="Gene3D" id="2.40.160.200">
    <property type="entry name" value="LURP1-related"/>
    <property type="match status" value="1"/>
</dbReference>
<dbReference type="EMBL" id="BAAACW010000068">
    <property type="protein sequence ID" value="GAA0360800.1"/>
    <property type="molecule type" value="Genomic_DNA"/>
</dbReference>